<feature type="transmembrane region" description="Helical" evidence="7">
    <location>
        <begin position="273"/>
        <end position="295"/>
    </location>
</feature>
<dbReference type="Pfam" id="PF05977">
    <property type="entry name" value="MFS_3"/>
    <property type="match status" value="1"/>
</dbReference>
<keyword evidence="6 7" id="KW-0472">Membrane</keyword>
<keyword evidence="5 7" id="KW-1133">Transmembrane helix</keyword>
<feature type="transmembrane region" description="Helical" evidence="7">
    <location>
        <begin position="154"/>
        <end position="178"/>
    </location>
</feature>
<reference evidence="9 10" key="1">
    <citation type="submission" date="2019-06" db="EMBL/GenBank/DDBJ databases">
        <title>Description of Kitasatospora acidophila sp. nov. isolated from pine grove soil, and reclassification of Streptomyces novaecaesareae to Kitasatospora novaeceasareae comb. nov.</title>
        <authorList>
            <person name="Kim M.J."/>
        </authorList>
    </citation>
    <scope>NUCLEOTIDE SEQUENCE [LARGE SCALE GENOMIC DNA]</scope>
    <source>
        <strain evidence="9 10">MMS16-CNU292</strain>
    </source>
</reference>
<feature type="transmembrane region" description="Helical" evidence="7">
    <location>
        <begin position="326"/>
        <end position="346"/>
    </location>
</feature>
<sequence>MFFAKESGTGAAGAPLGRRFQLLLTSVTVSSLGDGMRFVALPLLAARISGDPRDLALVATMEQLPWLLLSLPAGALADRVDRRRLLVTVDTARTLLVAGFATAVALGAAGVPLLAVVGFLLGCGQTFYNAGWSGVVPSLVEPADRPRANGRLQAGALVADSLIGTSLGTVLFAVAALLPFAVDATSFASAALLMLLLPGGLPRRDQQPSEAVGPRGMRALFGGAGEGVRKLLRHRLLTALCLTATAVNLVMAGVTAVLVLYTRQVLHLGPLGYGLLVGAFAVGGVAGSLGAPWLVRRLGSTWTLLVTLTGAALVLGVAGLTSDWRWADLATACYGALTLAWGVTAVSIRQDLVPERLLGRISMAYQMLANGGMAVGAMLAGLVAHAWGLRAPMMGGAALLLVITPGLAWVLRDPKALAQQVAPAQAATGSSRLAPEPAGVE</sequence>
<proteinExistence type="predicted"/>
<keyword evidence="4 7" id="KW-0812">Transmembrane</keyword>
<keyword evidence="2" id="KW-0813">Transport</keyword>
<dbReference type="PANTHER" id="PTHR23513:SF6">
    <property type="entry name" value="MAJOR FACILITATOR SUPERFAMILY ASSOCIATED DOMAIN-CONTAINING PROTEIN"/>
    <property type="match status" value="1"/>
</dbReference>
<dbReference type="CDD" id="cd06173">
    <property type="entry name" value="MFS_MefA_like"/>
    <property type="match status" value="1"/>
</dbReference>
<evidence type="ECO:0000256" key="3">
    <source>
        <dbReference type="ARBA" id="ARBA00022475"/>
    </source>
</evidence>
<keyword evidence="10" id="KW-1185">Reference proteome</keyword>
<evidence type="ECO:0000313" key="10">
    <source>
        <dbReference type="Proteomes" id="UP000319103"/>
    </source>
</evidence>
<dbReference type="Proteomes" id="UP000319103">
    <property type="component" value="Unassembled WGS sequence"/>
</dbReference>
<dbReference type="EMBL" id="VIGB01000003">
    <property type="protein sequence ID" value="TQF06558.1"/>
    <property type="molecule type" value="Genomic_DNA"/>
</dbReference>
<feature type="transmembrane region" description="Helical" evidence="7">
    <location>
        <begin position="184"/>
        <end position="201"/>
    </location>
</feature>
<dbReference type="Gene3D" id="1.20.1250.20">
    <property type="entry name" value="MFS general substrate transporter like domains"/>
    <property type="match status" value="1"/>
</dbReference>
<comment type="subcellular location">
    <subcellularLocation>
        <location evidence="1">Cell membrane</location>
        <topology evidence="1">Multi-pass membrane protein</topology>
    </subcellularLocation>
</comment>
<dbReference type="OrthoDB" id="145388at2"/>
<feature type="domain" description="Major facilitator superfamily (MFS) profile" evidence="8">
    <location>
        <begin position="19"/>
        <end position="416"/>
    </location>
</feature>
<keyword evidence="3" id="KW-1003">Cell membrane</keyword>
<evidence type="ECO:0000256" key="1">
    <source>
        <dbReference type="ARBA" id="ARBA00004651"/>
    </source>
</evidence>
<evidence type="ECO:0000256" key="6">
    <source>
        <dbReference type="ARBA" id="ARBA00023136"/>
    </source>
</evidence>
<dbReference type="AlphaFoldDB" id="A0A540WC76"/>
<dbReference type="GO" id="GO:0005886">
    <property type="term" value="C:plasma membrane"/>
    <property type="evidence" value="ECO:0007669"/>
    <property type="project" value="UniProtKB-SubCell"/>
</dbReference>
<evidence type="ECO:0000256" key="5">
    <source>
        <dbReference type="ARBA" id="ARBA00022989"/>
    </source>
</evidence>
<dbReference type="RefSeq" id="WP_141636972.1">
    <property type="nucleotide sequence ID" value="NZ_VIGB01000003.1"/>
</dbReference>
<dbReference type="InterPro" id="IPR036259">
    <property type="entry name" value="MFS_trans_sf"/>
</dbReference>
<feature type="transmembrane region" description="Helical" evidence="7">
    <location>
        <begin position="95"/>
        <end position="121"/>
    </location>
</feature>
<feature type="transmembrane region" description="Helical" evidence="7">
    <location>
        <begin position="393"/>
        <end position="411"/>
    </location>
</feature>
<dbReference type="PANTHER" id="PTHR23513">
    <property type="entry name" value="INTEGRAL MEMBRANE EFFLUX PROTEIN-RELATED"/>
    <property type="match status" value="1"/>
</dbReference>
<evidence type="ECO:0000256" key="7">
    <source>
        <dbReference type="SAM" id="Phobius"/>
    </source>
</evidence>
<feature type="transmembrane region" description="Helical" evidence="7">
    <location>
        <begin position="302"/>
        <end position="320"/>
    </location>
</feature>
<evidence type="ECO:0000256" key="4">
    <source>
        <dbReference type="ARBA" id="ARBA00022692"/>
    </source>
</evidence>
<evidence type="ECO:0000259" key="8">
    <source>
        <dbReference type="PROSITE" id="PS50850"/>
    </source>
</evidence>
<feature type="transmembrane region" description="Helical" evidence="7">
    <location>
        <begin position="367"/>
        <end position="387"/>
    </location>
</feature>
<name>A0A540WC76_9ACTN</name>
<dbReference type="InterPro" id="IPR010290">
    <property type="entry name" value="TM_effector"/>
</dbReference>
<evidence type="ECO:0000313" key="9">
    <source>
        <dbReference type="EMBL" id="TQF06558.1"/>
    </source>
</evidence>
<feature type="transmembrane region" description="Helical" evidence="7">
    <location>
        <begin position="236"/>
        <end position="261"/>
    </location>
</feature>
<evidence type="ECO:0000256" key="2">
    <source>
        <dbReference type="ARBA" id="ARBA00022448"/>
    </source>
</evidence>
<dbReference type="GO" id="GO:0022857">
    <property type="term" value="F:transmembrane transporter activity"/>
    <property type="evidence" value="ECO:0007669"/>
    <property type="project" value="InterPro"/>
</dbReference>
<dbReference type="PROSITE" id="PS50850">
    <property type="entry name" value="MFS"/>
    <property type="match status" value="1"/>
</dbReference>
<comment type="caution">
    <text evidence="9">The sequence shown here is derived from an EMBL/GenBank/DDBJ whole genome shotgun (WGS) entry which is preliminary data.</text>
</comment>
<organism evidence="9 10">
    <name type="scientific">Kitasatospora acidiphila</name>
    <dbReference type="NCBI Taxonomy" id="2567942"/>
    <lineage>
        <taxon>Bacteria</taxon>
        <taxon>Bacillati</taxon>
        <taxon>Actinomycetota</taxon>
        <taxon>Actinomycetes</taxon>
        <taxon>Kitasatosporales</taxon>
        <taxon>Streptomycetaceae</taxon>
        <taxon>Kitasatospora</taxon>
    </lineage>
</organism>
<protein>
    <submittedName>
        <fullName evidence="9">MFS transporter</fullName>
    </submittedName>
</protein>
<accession>A0A540WC76</accession>
<gene>
    <name evidence="9" type="ORF">E6W39_35655</name>
</gene>
<dbReference type="InterPro" id="IPR020846">
    <property type="entry name" value="MFS_dom"/>
</dbReference>
<dbReference type="SUPFAM" id="SSF103473">
    <property type="entry name" value="MFS general substrate transporter"/>
    <property type="match status" value="1"/>
</dbReference>